<organism evidence="14 15">
    <name type="scientific">Hesseltinella vesiculosa</name>
    <dbReference type="NCBI Taxonomy" id="101127"/>
    <lineage>
        <taxon>Eukaryota</taxon>
        <taxon>Fungi</taxon>
        <taxon>Fungi incertae sedis</taxon>
        <taxon>Mucoromycota</taxon>
        <taxon>Mucoromycotina</taxon>
        <taxon>Mucoromycetes</taxon>
        <taxon>Mucorales</taxon>
        <taxon>Cunninghamellaceae</taxon>
        <taxon>Hesseltinella</taxon>
    </lineage>
</organism>
<dbReference type="GO" id="GO:0005509">
    <property type="term" value="F:calcium ion binding"/>
    <property type="evidence" value="ECO:0007669"/>
    <property type="project" value="InterPro"/>
</dbReference>
<comment type="subcellular location">
    <subcellularLocation>
        <location evidence="3">Cell membrane</location>
        <topology evidence="3">Peripheral membrane protein</topology>
        <orientation evidence="3">Cytoplasmic side</orientation>
    </subcellularLocation>
    <subcellularLocation>
        <location evidence="2">Cytoplasm</location>
        <location evidence="2">Cytoskeleton</location>
        <location evidence="2">Actin patch</location>
    </subcellularLocation>
    <subcellularLocation>
        <location evidence="1">Endosome membrane</location>
        <topology evidence="1">Peripheral membrane protein</topology>
        <orientation evidence="1">Cytoplasmic side</orientation>
    </subcellularLocation>
</comment>
<keyword evidence="15" id="KW-1185">Reference proteome</keyword>
<comment type="caution">
    <text evidence="14">The sequence shown here is derived from an EMBL/GenBank/DDBJ whole genome shotgun (WGS) entry which is preliminary data.</text>
</comment>
<evidence type="ECO:0000256" key="7">
    <source>
        <dbReference type="ARBA" id="ARBA00022737"/>
    </source>
</evidence>
<dbReference type="CDD" id="cd00052">
    <property type="entry name" value="EH"/>
    <property type="match status" value="1"/>
</dbReference>
<dbReference type="SMART" id="SM00027">
    <property type="entry name" value="EH"/>
    <property type="match status" value="1"/>
</dbReference>
<keyword evidence="6" id="KW-0254">Endocytosis</keyword>
<dbReference type="PANTHER" id="PTHR11216:SF173">
    <property type="entry name" value="ACTIN CYTOSKELETON-REGULATORY COMPLEX PROTEIN PAN1"/>
    <property type="match status" value="1"/>
</dbReference>
<evidence type="ECO:0000256" key="1">
    <source>
        <dbReference type="ARBA" id="ARBA00004125"/>
    </source>
</evidence>
<feature type="compositionally biased region" description="Polar residues" evidence="11">
    <location>
        <begin position="233"/>
        <end position="245"/>
    </location>
</feature>
<feature type="compositionally biased region" description="Basic residues" evidence="11">
    <location>
        <begin position="248"/>
        <end position="261"/>
    </location>
</feature>
<dbReference type="InterPro" id="IPR011992">
    <property type="entry name" value="EF-hand-dom_pair"/>
</dbReference>
<accession>A0A1X2GDP6</accession>
<dbReference type="InterPro" id="IPR000261">
    <property type="entry name" value="EH_dom"/>
</dbReference>
<evidence type="ECO:0000256" key="5">
    <source>
        <dbReference type="ARBA" id="ARBA00022490"/>
    </source>
</evidence>
<dbReference type="SUPFAM" id="SSF47473">
    <property type="entry name" value="EF-hand"/>
    <property type="match status" value="1"/>
</dbReference>
<dbReference type="STRING" id="101127.A0A1X2GDP6"/>
<evidence type="ECO:0000256" key="9">
    <source>
        <dbReference type="ARBA" id="ARBA00023136"/>
    </source>
</evidence>
<evidence type="ECO:0000256" key="11">
    <source>
        <dbReference type="SAM" id="MobiDB-lite"/>
    </source>
</evidence>
<evidence type="ECO:0000256" key="2">
    <source>
        <dbReference type="ARBA" id="ARBA00004134"/>
    </source>
</evidence>
<feature type="compositionally biased region" description="Polar residues" evidence="11">
    <location>
        <begin position="295"/>
        <end position="309"/>
    </location>
</feature>
<evidence type="ECO:0000256" key="8">
    <source>
        <dbReference type="ARBA" id="ARBA00023054"/>
    </source>
</evidence>
<evidence type="ECO:0000313" key="15">
    <source>
        <dbReference type="Proteomes" id="UP000242146"/>
    </source>
</evidence>
<evidence type="ECO:0000259" key="13">
    <source>
        <dbReference type="PROSITE" id="PS50222"/>
    </source>
</evidence>
<dbReference type="PROSITE" id="PS50222">
    <property type="entry name" value="EF_HAND_2"/>
    <property type="match status" value="1"/>
</dbReference>
<gene>
    <name evidence="14" type="ORF">DM01DRAFT_1337364</name>
</gene>
<keyword evidence="10" id="KW-0206">Cytoskeleton</keyword>
<evidence type="ECO:0000256" key="4">
    <source>
        <dbReference type="ARBA" id="ARBA00009351"/>
    </source>
</evidence>
<dbReference type="AlphaFoldDB" id="A0A1X2GDP6"/>
<dbReference type="PROSITE" id="PS50031">
    <property type="entry name" value="EH"/>
    <property type="match status" value="1"/>
</dbReference>
<feature type="domain" description="EF-hand" evidence="13">
    <location>
        <begin position="141"/>
        <end position="176"/>
    </location>
</feature>
<dbReference type="GO" id="GO:0006897">
    <property type="term" value="P:endocytosis"/>
    <property type="evidence" value="ECO:0007669"/>
    <property type="project" value="TreeGrafter"/>
</dbReference>
<keyword evidence="8" id="KW-0175">Coiled coil</keyword>
<dbReference type="GO" id="GO:0016197">
    <property type="term" value="P:endosomal transport"/>
    <property type="evidence" value="ECO:0007669"/>
    <property type="project" value="TreeGrafter"/>
</dbReference>
<evidence type="ECO:0008006" key="16">
    <source>
        <dbReference type="Google" id="ProtNLM"/>
    </source>
</evidence>
<dbReference type="InterPro" id="IPR002048">
    <property type="entry name" value="EF_hand_dom"/>
</dbReference>
<feature type="region of interest" description="Disordered" evidence="11">
    <location>
        <begin position="442"/>
        <end position="470"/>
    </location>
</feature>
<sequence length="606" mass="67963">MTGRDIPVSLPAHIQQEITQAIQSSQAVLPQPTGAYPTLSNTLVIPQPALSLSTPSANMQQPMATGMYATVAFANQMMPHADYSQNQQRHFDRLKGNQKVPWAVSPQEKKQYSKIFKAWDSENNGYLTGEKAKEIFTQSGLAQNVLMQIWNLSDPNNQGKLNIDEFSVAMHLIYRKLNGYDVPTTLPAELIPPSTRELKDTVDSLKQDLMKGIAQKKSVTSFNDTMVSAASLSVPTSLRSRSVSPGKTAHKTTSKSRHGRDRGKYGNDDDDDDTAYVSSARRMGPDRSRRDDASANASPVSSGASTPKTSYGYRSKTTRIAELRQNIKDQRTRLAQVEEERKNQLPPSLKELPRLQQQDIEDLQQKIRELQEEISRSGTRDSHASLWQQYVEHTNVLASLADDEKTVKEEIRFMLDDVVHSLIKQVDETEDDLKQKKLQQVQKRSALATGQPAPLDDSHIQGTGPNGQVTEADRIRAKAKALIAAKMGKLQQGNGTSSPAVDVKNETRLIEEERAEFKLYLDTVRQSIYQYDDELKEIAMETSLIGLDIRKHQQDQKLIDEHNRFENGHKVAPDLKEFIDRIAFETAVARAPDVDTTFDSRFPELP</sequence>
<dbReference type="Proteomes" id="UP000242146">
    <property type="component" value="Unassembled WGS sequence"/>
</dbReference>
<evidence type="ECO:0000256" key="3">
    <source>
        <dbReference type="ARBA" id="ARBA00004413"/>
    </source>
</evidence>
<dbReference type="Gene3D" id="1.10.238.10">
    <property type="entry name" value="EF-hand"/>
    <property type="match status" value="1"/>
</dbReference>
<feature type="compositionally biased region" description="Polar residues" evidence="11">
    <location>
        <begin position="460"/>
        <end position="469"/>
    </location>
</feature>
<feature type="region of interest" description="Disordered" evidence="11">
    <location>
        <begin position="233"/>
        <end position="317"/>
    </location>
</feature>
<dbReference type="GO" id="GO:0005886">
    <property type="term" value="C:plasma membrane"/>
    <property type="evidence" value="ECO:0007669"/>
    <property type="project" value="TreeGrafter"/>
</dbReference>
<dbReference type="GO" id="GO:0005768">
    <property type="term" value="C:endosome"/>
    <property type="evidence" value="ECO:0007669"/>
    <property type="project" value="UniProtKB-SubCell"/>
</dbReference>
<name>A0A1X2GDP6_9FUNG</name>
<dbReference type="EMBL" id="MCGT01000021">
    <property type="protein sequence ID" value="ORX51317.1"/>
    <property type="molecule type" value="Genomic_DNA"/>
</dbReference>
<keyword evidence="9" id="KW-0472">Membrane</keyword>
<protein>
    <recommendedName>
        <fullName evidence="16">Actin cytoskeleton-regulatory complex protein PAN1</fullName>
    </recommendedName>
</protein>
<dbReference type="GO" id="GO:0030479">
    <property type="term" value="C:actin cortical patch"/>
    <property type="evidence" value="ECO:0007669"/>
    <property type="project" value="UniProtKB-SubCell"/>
</dbReference>
<dbReference type="OrthoDB" id="1716625at2759"/>
<keyword evidence="5" id="KW-0963">Cytoplasm</keyword>
<reference evidence="14 15" key="1">
    <citation type="submission" date="2016-07" db="EMBL/GenBank/DDBJ databases">
        <title>Pervasive Adenine N6-methylation of Active Genes in Fungi.</title>
        <authorList>
            <consortium name="DOE Joint Genome Institute"/>
            <person name="Mondo S.J."/>
            <person name="Dannebaum R.O."/>
            <person name="Kuo R.C."/>
            <person name="Labutti K."/>
            <person name="Haridas S."/>
            <person name="Kuo A."/>
            <person name="Salamov A."/>
            <person name="Ahrendt S.R."/>
            <person name="Lipzen A."/>
            <person name="Sullivan W."/>
            <person name="Andreopoulos W.B."/>
            <person name="Clum A."/>
            <person name="Lindquist E."/>
            <person name="Daum C."/>
            <person name="Ramamoorthy G.K."/>
            <person name="Gryganskyi A."/>
            <person name="Culley D."/>
            <person name="Magnuson J.K."/>
            <person name="James T.Y."/>
            <person name="O'Malley M.A."/>
            <person name="Stajich J.E."/>
            <person name="Spatafora J.W."/>
            <person name="Visel A."/>
            <person name="Grigoriev I.V."/>
        </authorList>
    </citation>
    <scope>NUCLEOTIDE SEQUENCE [LARGE SCALE GENOMIC DNA]</scope>
    <source>
        <strain evidence="14 15">NRRL 3301</strain>
    </source>
</reference>
<dbReference type="PANTHER" id="PTHR11216">
    <property type="entry name" value="EH DOMAIN"/>
    <property type="match status" value="1"/>
</dbReference>
<evidence type="ECO:0000259" key="12">
    <source>
        <dbReference type="PROSITE" id="PS50031"/>
    </source>
</evidence>
<feature type="domain" description="EH" evidence="12">
    <location>
        <begin position="108"/>
        <end position="197"/>
    </location>
</feature>
<comment type="similarity">
    <text evidence="4">Belongs to the PAN1 family.</text>
</comment>
<keyword evidence="7" id="KW-0677">Repeat</keyword>
<evidence type="ECO:0000256" key="10">
    <source>
        <dbReference type="ARBA" id="ARBA00023212"/>
    </source>
</evidence>
<dbReference type="Pfam" id="PF12763">
    <property type="entry name" value="EH"/>
    <property type="match status" value="1"/>
</dbReference>
<feature type="compositionally biased region" description="Basic and acidic residues" evidence="11">
    <location>
        <begin position="283"/>
        <end position="293"/>
    </location>
</feature>
<proteinExistence type="inferred from homology"/>
<evidence type="ECO:0000313" key="14">
    <source>
        <dbReference type="EMBL" id="ORX51317.1"/>
    </source>
</evidence>
<evidence type="ECO:0000256" key="6">
    <source>
        <dbReference type="ARBA" id="ARBA00022583"/>
    </source>
</evidence>